<dbReference type="PANTHER" id="PTHR43080:SF2">
    <property type="entry name" value="CBS DOMAIN-CONTAINING PROTEIN"/>
    <property type="match status" value="1"/>
</dbReference>
<evidence type="ECO:0000313" key="5">
    <source>
        <dbReference type="Proteomes" id="UP001500908"/>
    </source>
</evidence>
<comment type="caution">
    <text evidence="4">The sequence shown here is derived from an EMBL/GenBank/DDBJ whole genome shotgun (WGS) entry which is preliminary data.</text>
</comment>
<gene>
    <name evidence="4" type="ORF">GCM10022402_29300</name>
</gene>
<organism evidence="4 5">
    <name type="scientific">Salinactinospora qingdaonensis</name>
    <dbReference type="NCBI Taxonomy" id="702744"/>
    <lineage>
        <taxon>Bacteria</taxon>
        <taxon>Bacillati</taxon>
        <taxon>Actinomycetota</taxon>
        <taxon>Actinomycetes</taxon>
        <taxon>Streptosporangiales</taxon>
        <taxon>Nocardiopsidaceae</taxon>
        <taxon>Salinactinospora</taxon>
    </lineage>
</organism>
<feature type="domain" description="CBS" evidence="3">
    <location>
        <begin position="7"/>
        <end position="64"/>
    </location>
</feature>
<evidence type="ECO:0000313" key="4">
    <source>
        <dbReference type="EMBL" id="GAA3748106.1"/>
    </source>
</evidence>
<feature type="domain" description="CBS" evidence="3">
    <location>
        <begin position="84"/>
        <end position="140"/>
    </location>
</feature>
<sequence>MLVREMMSTPGVLLTEDLPVREAARLLAENRCDSAVVLDANGTLAGIVTESDLLADYFEATPDAYHRALGPPPDPATHRVSEAMTRAVVTTAEGEDACELSRRIFETRIWCVPVLRAGTVVGLVRRRDVMGLVLRADSDIRDEVVSEISRRVSDPQDVTVAVRDGTVEVTGATAPQTRRSVAALERTIPGVRGIVFAQPAPAEPGEHGQEPTRAAI</sequence>
<dbReference type="Proteomes" id="UP001500908">
    <property type="component" value="Unassembled WGS sequence"/>
</dbReference>
<dbReference type="SUPFAM" id="SSF54631">
    <property type="entry name" value="CBS-domain pair"/>
    <property type="match status" value="1"/>
</dbReference>
<dbReference type="EMBL" id="BAABDD010000012">
    <property type="protein sequence ID" value="GAA3748106.1"/>
    <property type="molecule type" value="Genomic_DNA"/>
</dbReference>
<dbReference type="InterPro" id="IPR046342">
    <property type="entry name" value="CBS_dom_sf"/>
</dbReference>
<evidence type="ECO:0000259" key="3">
    <source>
        <dbReference type="PROSITE" id="PS51371"/>
    </source>
</evidence>
<protein>
    <submittedName>
        <fullName evidence="4">CBS domain-containing protein</fullName>
    </submittedName>
</protein>
<evidence type="ECO:0000256" key="2">
    <source>
        <dbReference type="PROSITE-ProRule" id="PRU00703"/>
    </source>
</evidence>
<evidence type="ECO:0000256" key="1">
    <source>
        <dbReference type="ARBA" id="ARBA00023122"/>
    </source>
</evidence>
<dbReference type="Pfam" id="PF00571">
    <property type="entry name" value="CBS"/>
    <property type="match status" value="2"/>
</dbReference>
<dbReference type="CDD" id="cd02205">
    <property type="entry name" value="CBS_pair_SF"/>
    <property type="match status" value="1"/>
</dbReference>
<keyword evidence="1 2" id="KW-0129">CBS domain</keyword>
<dbReference type="PANTHER" id="PTHR43080">
    <property type="entry name" value="CBS DOMAIN-CONTAINING PROTEIN CBSX3, MITOCHONDRIAL"/>
    <property type="match status" value="1"/>
</dbReference>
<keyword evidence="5" id="KW-1185">Reference proteome</keyword>
<reference evidence="5" key="1">
    <citation type="journal article" date="2019" name="Int. J. Syst. Evol. Microbiol.">
        <title>The Global Catalogue of Microorganisms (GCM) 10K type strain sequencing project: providing services to taxonomists for standard genome sequencing and annotation.</title>
        <authorList>
            <consortium name="The Broad Institute Genomics Platform"/>
            <consortium name="The Broad Institute Genome Sequencing Center for Infectious Disease"/>
            <person name="Wu L."/>
            <person name="Ma J."/>
        </authorList>
    </citation>
    <scope>NUCLEOTIDE SEQUENCE [LARGE SCALE GENOMIC DNA]</scope>
    <source>
        <strain evidence="5">JCM 17137</strain>
    </source>
</reference>
<dbReference type="PROSITE" id="PS51371">
    <property type="entry name" value="CBS"/>
    <property type="match status" value="2"/>
</dbReference>
<name>A0ABP7FUG3_9ACTN</name>
<accession>A0ABP7FUG3</accession>
<dbReference type="Gene3D" id="3.10.580.10">
    <property type="entry name" value="CBS-domain"/>
    <property type="match status" value="1"/>
</dbReference>
<dbReference type="InterPro" id="IPR000644">
    <property type="entry name" value="CBS_dom"/>
</dbReference>
<dbReference type="SMART" id="SM00116">
    <property type="entry name" value="CBS"/>
    <property type="match status" value="2"/>
</dbReference>
<dbReference type="RefSeq" id="WP_344972039.1">
    <property type="nucleotide sequence ID" value="NZ_BAABDD010000012.1"/>
</dbReference>
<proteinExistence type="predicted"/>
<dbReference type="InterPro" id="IPR051257">
    <property type="entry name" value="Diverse_CBS-Domain"/>
</dbReference>